<dbReference type="GO" id="GO:0005737">
    <property type="term" value="C:cytoplasm"/>
    <property type="evidence" value="ECO:0007669"/>
    <property type="project" value="UniProtKB-SubCell"/>
</dbReference>
<dbReference type="Gene3D" id="3.40.50.620">
    <property type="entry name" value="HUPs"/>
    <property type="match status" value="3"/>
</dbReference>
<dbReference type="InterPro" id="IPR029033">
    <property type="entry name" value="His_PPase_superfam"/>
</dbReference>
<keyword evidence="5 15" id="KW-0963">Cytoplasm</keyword>
<feature type="domain" description="Aminoacyl-tRNA synthetase class Ia" evidence="17">
    <location>
        <begin position="10"/>
        <end position="501"/>
    </location>
</feature>
<dbReference type="InterPro" id="IPR014729">
    <property type="entry name" value="Rossmann-like_a/b/a_fold"/>
</dbReference>
<organism evidence="19 20">
    <name type="scientific">Candidatus Spechtbacteria bacterium RIFCSPHIGHO2_01_FULL_43_30</name>
    <dbReference type="NCBI Taxonomy" id="1802158"/>
    <lineage>
        <taxon>Bacteria</taxon>
        <taxon>Candidatus Spechtiibacteriota</taxon>
    </lineage>
</organism>
<keyword evidence="9 15" id="KW-0862">Zinc</keyword>
<name>A0A1G2H6P5_9BACT</name>
<comment type="domain">
    <text evidence="15">IleRS has two distinct active sites: one for aminoacylation and one for editing. The misactivated valine is translocated from the active site to the editing site, which sterically excludes the correctly activated isoleucine. The single editing site contains two valyl binding pockets, one specific for each substrate (Val-AMP or Val-tRNA(Ile)).</text>
</comment>
<sequence>MDLIKQEKRILKFWKESEVFERSVKNRIKSQEFVFYEGPPTANARPGIHHVLSRSFKDVLLRYKTMRGYRVERRAGWDTHGLPVEIEVEKSLGLKNKKDVEKYGVSKFNEKCRESVWKYKAEWEYLTERIGFWLDMKNPYITYDPMYMESLWWIIKRAYDKGLLYEGHRVAPYCPRCGTSVSSHEVAQGYEDVVDKSVFVKFEIRLFDQWLGKNTGNSESGVNSKSKIKNSKTYLLAWTTTPWTLAGNVALAVGPDIVYVLAEGDGNERYILAKDRVEEVFKKNNPKIIREMKGKDLDGIEYEPVFDSLKNQKGKKYYVCLADFVTTKEGTGIVHTAVMYGEDDYNIGEKLGLPKVHTVDKEGKFNNLVPQWAGIFVKDAEKDIIADLKKRNFIFGDILPYKHSYPFCWRCKTPLLYYAMDSWFLMMSSLRDILIKSNDKVNWIPPHIKNGRFGEWLVELKDWNFSRNRYWGTPLPVWKCEKCSNIEVIGSRDDLYAQNFSTNAFFIMRHGESEKNNRPNPVLSTKWPETIKYHLTEKGKEDVVKSARLIRNKGGVDLIFASDFTRTKETAEILAKELGAKLYFDKRIREIDLGTYDGRTEQDFKINFPDFAKRFEKCAPEGENYTKLRKRMFSFMHFVNKKYKNKRILIVSHGDPLVILQSALRGLTIKETAEEKSKNYIEVGEVRDAIFKHFPYGKRGELDLHRPYVDEVRFQCSKCKDELCDYMKRVEDLVDVWFDSGSMPFAQGYWPFCHGKTKRESVPEKFPADYICEGIDQTRGWFYTLFGVSALLGFGAPYKNVISLAHVLDKNGKKMSKSKGNTVDPQVIIDKYGADSLRWYFYTVNQPGDYKRFDERDIQKSYRKFISTLYNTYIFYATYKIKVPSSYKTRSTEYLDEWILSKLNKLIDEASKKLDSYDVTGAARSMESFVIDDLSNWYVRRSRKRFQNPNSEKEKKDAAYTLRHVLFEVSKLCAPFVPFLSEHIYLGLQSDANRQSSKSVHLEDYPEADKKSIDPVVEEAMKSARKIVEMAHELRSRNGMKVRQTLSVVETNAVIPEKLREVVAEEINVKRVVYKSSPQKGGNWAETSEGNITVSLNIELTPELKKEGFMNEFTRRIQELRKSAGLKSHQKISLYYSGSVDLKDIVSKRYDDVRSQNNTAFIFESGGKKEAFNAEGEFEWEGKKIWIGIKVNKKARSKVKGKK</sequence>
<comment type="caution">
    <text evidence="19">The sequence shown here is derived from an EMBL/GenBank/DDBJ whole genome shotgun (WGS) entry which is preliminary data.</text>
</comment>
<feature type="short sequence motif" description="'HIGH' region" evidence="15">
    <location>
        <begin position="40"/>
        <end position="50"/>
    </location>
</feature>
<dbReference type="PANTHER" id="PTHR42780">
    <property type="entry name" value="SOLEUCYL-TRNA SYNTHETASE"/>
    <property type="match status" value="1"/>
</dbReference>
<dbReference type="GO" id="GO:0004822">
    <property type="term" value="F:isoleucine-tRNA ligase activity"/>
    <property type="evidence" value="ECO:0007669"/>
    <property type="project" value="UniProtKB-UniRule"/>
</dbReference>
<dbReference type="InterPro" id="IPR023586">
    <property type="entry name" value="Ile-tRNA-ligase_type2"/>
</dbReference>
<evidence type="ECO:0000256" key="10">
    <source>
        <dbReference type="ARBA" id="ARBA00022840"/>
    </source>
</evidence>
<dbReference type="AlphaFoldDB" id="A0A1G2H6P5"/>
<keyword evidence="8 15" id="KW-0547">Nucleotide-binding</keyword>
<dbReference type="InterPro" id="IPR002300">
    <property type="entry name" value="aa-tRNA-synth_Ia"/>
</dbReference>
<dbReference type="HAMAP" id="MF_02003">
    <property type="entry name" value="Ile_tRNA_synth_type2"/>
    <property type="match status" value="1"/>
</dbReference>
<dbReference type="GO" id="GO:0006428">
    <property type="term" value="P:isoleucyl-tRNA aminoacylation"/>
    <property type="evidence" value="ECO:0007669"/>
    <property type="project" value="UniProtKB-UniRule"/>
</dbReference>
<evidence type="ECO:0000256" key="5">
    <source>
        <dbReference type="ARBA" id="ARBA00022490"/>
    </source>
</evidence>
<feature type="binding site" evidence="15">
    <location>
        <position position="817"/>
    </location>
    <ligand>
        <name>ATP</name>
        <dbReference type="ChEBI" id="CHEBI:30616"/>
    </ligand>
</feature>
<dbReference type="InterPro" id="IPR009008">
    <property type="entry name" value="Val/Leu/Ile-tRNA-synth_edit"/>
</dbReference>
<dbReference type="Pfam" id="PF00300">
    <property type="entry name" value="His_Phos_1"/>
    <property type="match status" value="1"/>
</dbReference>
<dbReference type="Pfam" id="PF08264">
    <property type="entry name" value="Anticodon_1"/>
    <property type="match status" value="1"/>
</dbReference>
<feature type="binding site" evidence="16">
    <location>
        <begin position="509"/>
        <end position="516"/>
    </location>
    <ligand>
        <name>substrate</name>
    </ligand>
</feature>
<comment type="subcellular location">
    <subcellularLocation>
        <location evidence="2 15">Cytoplasm</location>
    </subcellularLocation>
</comment>
<gene>
    <name evidence="15" type="primary">ileS</name>
    <name evidence="19" type="ORF">A2827_02875</name>
</gene>
<dbReference type="GO" id="GO:0000049">
    <property type="term" value="F:tRNA binding"/>
    <property type="evidence" value="ECO:0007669"/>
    <property type="project" value="InterPro"/>
</dbReference>
<dbReference type="FunFam" id="3.40.50.620:FF:000063">
    <property type="entry name" value="Isoleucine--tRNA ligase"/>
    <property type="match status" value="1"/>
</dbReference>
<dbReference type="GO" id="GO:0002161">
    <property type="term" value="F:aminoacyl-tRNA deacylase activity"/>
    <property type="evidence" value="ECO:0007669"/>
    <property type="project" value="InterPro"/>
</dbReference>
<dbReference type="SUPFAM" id="SSF53254">
    <property type="entry name" value="Phosphoglycerate mutase-like"/>
    <property type="match status" value="1"/>
</dbReference>
<dbReference type="GO" id="GO:0008270">
    <property type="term" value="F:zinc ion binding"/>
    <property type="evidence" value="ECO:0007669"/>
    <property type="project" value="UniProtKB-UniRule"/>
</dbReference>
<dbReference type="Pfam" id="PF00133">
    <property type="entry name" value="tRNA-synt_1"/>
    <property type="match status" value="2"/>
</dbReference>
<dbReference type="Proteomes" id="UP000177932">
    <property type="component" value="Unassembled WGS sequence"/>
</dbReference>
<evidence type="ECO:0000256" key="7">
    <source>
        <dbReference type="ARBA" id="ARBA00022723"/>
    </source>
</evidence>
<dbReference type="PRINTS" id="PR00984">
    <property type="entry name" value="TRNASYNTHILE"/>
</dbReference>
<feature type="domain" description="Aminoacyl-tRNA synthetase class Ia" evidence="17">
    <location>
        <begin position="721"/>
        <end position="844"/>
    </location>
</feature>
<dbReference type="InterPro" id="IPR013155">
    <property type="entry name" value="M/V/L/I-tRNA-synth_anticd-bd"/>
</dbReference>
<evidence type="ECO:0000256" key="15">
    <source>
        <dbReference type="HAMAP-Rule" id="MF_02003"/>
    </source>
</evidence>
<keyword evidence="11 15" id="KW-0648">Protein biosynthesis</keyword>
<comment type="subunit">
    <text evidence="4 15">Monomer.</text>
</comment>
<reference evidence="19 20" key="1">
    <citation type="journal article" date="2016" name="Nat. Commun.">
        <title>Thousands of microbial genomes shed light on interconnected biogeochemical processes in an aquifer system.</title>
        <authorList>
            <person name="Anantharaman K."/>
            <person name="Brown C.T."/>
            <person name="Hug L.A."/>
            <person name="Sharon I."/>
            <person name="Castelle C.J."/>
            <person name="Probst A.J."/>
            <person name="Thomas B.C."/>
            <person name="Singh A."/>
            <person name="Wilkins M.J."/>
            <person name="Karaoz U."/>
            <person name="Brodie E.L."/>
            <person name="Williams K.H."/>
            <person name="Hubbard S.S."/>
            <person name="Banfield J.F."/>
        </authorList>
    </citation>
    <scope>NUCLEOTIDE SEQUENCE [LARGE SCALE GENOMIC DNA]</scope>
</reference>
<dbReference type="GO" id="GO:0005524">
    <property type="term" value="F:ATP binding"/>
    <property type="evidence" value="ECO:0007669"/>
    <property type="project" value="UniProtKB-UniRule"/>
</dbReference>
<evidence type="ECO:0000256" key="11">
    <source>
        <dbReference type="ARBA" id="ARBA00022917"/>
    </source>
</evidence>
<evidence type="ECO:0000256" key="9">
    <source>
        <dbReference type="ARBA" id="ARBA00022833"/>
    </source>
</evidence>
<dbReference type="PANTHER" id="PTHR42780:SF1">
    <property type="entry name" value="ISOLEUCINE--TRNA LIGASE, CYTOPLASMIC"/>
    <property type="match status" value="1"/>
</dbReference>
<comment type="cofactor">
    <cofactor evidence="1 15">
        <name>Zn(2+)</name>
        <dbReference type="ChEBI" id="CHEBI:29105"/>
    </cofactor>
</comment>
<evidence type="ECO:0000256" key="16">
    <source>
        <dbReference type="PIRSR" id="PIRSR613078-2"/>
    </source>
</evidence>
<evidence type="ECO:0000256" key="1">
    <source>
        <dbReference type="ARBA" id="ARBA00001947"/>
    </source>
</evidence>
<dbReference type="InterPro" id="IPR013078">
    <property type="entry name" value="His_Pase_superF_clade-1"/>
</dbReference>
<evidence type="ECO:0000256" key="2">
    <source>
        <dbReference type="ARBA" id="ARBA00004496"/>
    </source>
</evidence>
<keyword evidence="10 15" id="KW-0067">ATP-binding</keyword>
<dbReference type="InterPro" id="IPR009080">
    <property type="entry name" value="tRNAsynth_Ia_anticodon-bd"/>
</dbReference>
<dbReference type="CDD" id="cd07961">
    <property type="entry name" value="Anticodon_Ia_Ile_ABEc"/>
    <property type="match status" value="1"/>
</dbReference>
<dbReference type="STRING" id="1802158.A2827_02875"/>
<dbReference type="EC" id="6.1.1.5" evidence="15"/>
<evidence type="ECO:0000256" key="14">
    <source>
        <dbReference type="ARBA" id="ARBA00048359"/>
    </source>
</evidence>
<feature type="short sequence motif" description="'KMSKS' region" evidence="15">
    <location>
        <begin position="814"/>
        <end position="818"/>
    </location>
</feature>
<dbReference type="SUPFAM" id="SSF47323">
    <property type="entry name" value="Anticodon-binding domain of a subclass of class I aminoacyl-tRNA synthetases"/>
    <property type="match status" value="1"/>
</dbReference>
<evidence type="ECO:0000256" key="8">
    <source>
        <dbReference type="ARBA" id="ARBA00022741"/>
    </source>
</evidence>
<comment type="catalytic activity">
    <reaction evidence="14 15">
        <text>tRNA(Ile) + L-isoleucine + ATP = L-isoleucyl-tRNA(Ile) + AMP + diphosphate</text>
        <dbReference type="Rhea" id="RHEA:11060"/>
        <dbReference type="Rhea" id="RHEA-COMP:9666"/>
        <dbReference type="Rhea" id="RHEA-COMP:9695"/>
        <dbReference type="ChEBI" id="CHEBI:30616"/>
        <dbReference type="ChEBI" id="CHEBI:33019"/>
        <dbReference type="ChEBI" id="CHEBI:58045"/>
        <dbReference type="ChEBI" id="CHEBI:78442"/>
        <dbReference type="ChEBI" id="CHEBI:78528"/>
        <dbReference type="ChEBI" id="CHEBI:456215"/>
        <dbReference type="EC" id="6.1.1.5"/>
    </reaction>
</comment>
<keyword evidence="12 15" id="KW-0030">Aminoacyl-tRNA synthetase</keyword>
<dbReference type="Gene3D" id="3.90.740.10">
    <property type="entry name" value="Valyl/Leucyl/Isoleucyl-tRNA synthetase, editing domain"/>
    <property type="match status" value="1"/>
</dbReference>
<evidence type="ECO:0000256" key="4">
    <source>
        <dbReference type="ARBA" id="ARBA00011245"/>
    </source>
</evidence>
<evidence type="ECO:0000259" key="17">
    <source>
        <dbReference type="Pfam" id="PF00133"/>
    </source>
</evidence>
<dbReference type="EMBL" id="MHOD01000014">
    <property type="protein sequence ID" value="OGZ58143.1"/>
    <property type="molecule type" value="Genomic_DNA"/>
</dbReference>
<evidence type="ECO:0000313" key="19">
    <source>
        <dbReference type="EMBL" id="OGZ58143.1"/>
    </source>
</evidence>
<evidence type="ECO:0000256" key="13">
    <source>
        <dbReference type="ARBA" id="ARBA00025217"/>
    </source>
</evidence>
<dbReference type="SUPFAM" id="SSF50677">
    <property type="entry name" value="ValRS/IleRS/LeuRS editing domain"/>
    <property type="match status" value="1"/>
</dbReference>
<accession>A0A1G2H6P5</accession>
<feature type="domain" description="Methionyl/Valyl/Leucyl/Isoleucyl-tRNA synthetase anticodon-binding" evidence="18">
    <location>
        <begin position="896"/>
        <end position="1049"/>
    </location>
</feature>
<evidence type="ECO:0000256" key="3">
    <source>
        <dbReference type="ARBA" id="ARBA00007078"/>
    </source>
</evidence>
<proteinExistence type="inferred from homology"/>
<evidence type="ECO:0000259" key="18">
    <source>
        <dbReference type="Pfam" id="PF08264"/>
    </source>
</evidence>
<evidence type="ECO:0000256" key="12">
    <source>
        <dbReference type="ARBA" id="ARBA00023146"/>
    </source>
</evidence>
<protein>
    <recommendedName>
        <fullName evidence="15">Isoleucine--tRNA ligase</fullName>
        <ecNumber evidence="15">6.1.1.5</ecNumber>
    </recommendedName>
    <alternativeName>
        <fullName evidence="15">Isoleucyl-tRNA synthetase</fullName>
        <shortName evidence="15">IleRS</shortName>
    </alternativeName>
</protein>
<dbReference type="CDD" id="cd07067">
    <property type="entry name" value="HP_PGM_like"/>
    <property type="match status" value="1"/>
</dbReference>
<comment type="similarity">
    <text evidence="3 15">Belongs to the class-I aminoacyl-tRNA synthetase family. IleS type 2 subfamily.</text>
</comment>
<dbReference type="Gene3D" id="1.10.730.10">
    <property type="entry name" value="Isoleucyl-tRNA Synthetase, Domain 1"/>
    <property type="match status" value="1"/>
</dbReference>
<dbReference type="SUPFAM" id="SSF52374">
    <property type="entry name" value="Nucleotidylyl transferase"/>
    <property type="match status" value="1"/>
</dbReference>
<comment type="function">
    <text evidence="13 15">Catalyzes the attachment of isoleucine to tRNA(Ile). As IleRS can inadvertently accommodate and process structurally similar amino acids such as valine, to avoid such errors it has two additional distinct tRNA(Ile)-dependent editing activities. One activity is designated as 'pretransfer' editing and involves the hydrolysis of activated Val-AMP. The other activity is designated 'posttransfer' editing and involves deacylation of mischarged Val-tRNA(Ile).</text>
</comment>
<dbReference type="InterPro" id="IPR002301">
    <property type="entry name" value="Ile-tRNA-ligase"/>
</dbReference>
<keyword evidence="6 15" id="KW-0436">Ligase</keyword>
<keyword evidence="7 15" id="KW-0479">Metal-binding</keyword>
<evidence type="ECO:0000256" key="6">
    <source>
        <dbReference type="ARBA" id="ARBA00022598"/>
    </source>
</evidence>
<evidence type="ECO:0000313" key="20">
    <source>
        <dbReference type="Proteomes" id="UP000177932"/>
    </source>
</evidence>
<dbReference type="InterPro" id="IPR033709">
    <property type="entry name" value="Anticodon_Ile_ABEc"/>
</dbReference>
<feature type="binding site" evidence="16">
    <location>
        <position position="566"/>
    </location>
    <ligand>
        <name>substrate</name>
    </ligand>
</feature>